<protein>
    <submittedName>
        <fullName evidence="2">DUF4294 domain-containing protein</fullName>
    </submittedName>
</protein>
<dbReference type="InterPro" id="IPR025636">
    <property type="entry name" value="DUF4294"/>
</dbReference>
<feature type="coiled-coil region" evidence="1">
    <location>
        <begin position="85"/>
        <end position="133"/>
    </location>
</feature>
<evidence type="ECO:0000256" key="1">
    <source>
        <dbReference type="SAM" id="Coils"/>
    </source>
</evidence>
<keyword evidence="1" id="KW-0175">Coiled coil</keyword>
<evidence type="ECO:0000313" key="2">
    <source>
        <dbReference type="EMBL" id="QKG80668.1"/>
    </source>
</evidence>
<evidence type="ECO:0000313" key="3">
    <source>
        <dbReference type="Proteomes" id="UP000500961"/>
    </source>
</evidence>
<dbReference type="KEGG" id="ttz:FHG85_10445"/>
<dbReference type="Pfam" id="PF14127">
    <property type="entry name" value="DUF4294"/>
    <property type="match status" value="1"/>
</dbReference>
<reference evidence="2 3" key="1">
    <citation type="submission" date="2019-07" db="EMBL/GenBank/DDBJ databases">
        <title>Thalassofilum flectens gen. nov., sp. nov., a novel moderate thermophilic anaerobe from a shallow sea hot spring in Kunashir Island (Russia), representing a new family in the order Bacteroidales, and proposal of Thalassofilacea fam. nov.</title>
        <authorList>
            <person name="Kochetkova T.V."/>
            <person name="Podosokorskaya O.A."/>
            <person name="Novikov A."/>
            <person name="Elcheninov A.G."/>
            <person name="Toshchakov S.V."/>
            <person name="Kublanov I.V."/>
        </authorList>
    </citation>
    <scope>NUCLEOTIDE SEQUENCE [LARGE SCALE GENOMIC DNA]</scope>
    <source>
        <strain evidence="2 3">38-H</strain>
    </source>
</reference>
<accession>A0A7D3XWF4</accession>
<name>A0A7D3XWF4_9BACT</name>
<dbReference type="AlphaFoldDB" id="A0A7D3XWF4"/>
<proteinExistence type="predicted"/>
<dbReference type="RefSeq" id="WP_173075611.1">
    <property type="nucleotide sequence ID" value="NZ_CP041345.1"/>
</dbReference>
<sequence>MKLRFVRYCIILGLVVLLSSNRGIAQEIQVDSLRLYPTVRLDGELVPSVKIKRVVKVGRRRFKNRRQMYRYYKMIYNLKKAYPYAQIAKKKLIEMNEHLKTLKTEKERKEYINQAEKELREQFEKDLRKLTISQGKMLIKLIDRETGRTSYELVKELKGGFSAAFWQGVARIFGSNLKTKFDPDGEDKILNELIFLYEEGLL</sequence>
<organism evidence="2 3">
    <name type="scientific">Tenuifilum thalassicum</name>
    <dbReference type="NCBI Taxonomy" id="2590900"/>
    <lineage>
        <taxon>Bacteria</taxon>
        <taxon>Pseudomonadati</taxon>
        <taxon>Bacteroidota</taxon>
        <taxon>Bacteroidia</taxon>
        <taxon>Bacteroidales</taxon>
        <taxon>Tenuifilaceae</taxon>
        <taxon>Tenuifilum</taxon>
    </lineage>
</organism>
<dbReference type="Proteomes" id="UP000500961">
    <property type="component" value="Chromosome"/>
</dbReference>
<keyword evidence="3" id="KW-1185">Reference proteome</keyword>
<dbReference type="EMBL" id="CP041345">
    <property type="protein sequence ID" value="QKG80668.1"/>
    <property type="molecule type" value="Genomic_DNA"/>
</dbReference>
<gene>
    <name evidence="2" type="ORF">FHG85_10445</name>
</gene>